<dbReference type="Gene3D" id="3.40.50.300">
    <property type="entry name" value="P-loop containing nucleotide triphosphate hydrolases"/>
    <property type="match status" value="1"/>
</dbReference>
<sequence length="113" mass="12618">MLHLELPHINVLSKVDLLRQYGQLDFSLDFYTEVHDLQYLVRALGDSPFNARYRKLSAALCEVVQDFGMVSFVPLVIQDKKSAAHVLALLDKANGYVYASLGTQSPYPAAAVF</sequence>
<reference evidence="6 7" key="1">
    <citation type="submission" date="2020-02" db="EMBL/GenBank/DDBJ databases">
        <title>Draft genome sequence of Haematococcus lacustris strain NIES-144.</title>
        <authorList>
            <person name="Morimoto D."/>
            <person name="Nakagawa S."/>
            <person name="Yoshida T."/>
            <person name="Sawayama S."/>
        </authorList>
    </citation>
    <scope>NUCLEOTIDE SEQUENCE [LARGE SCALE GENOMIC DNA]</scope>
    <source>
        <strain evidence="6 7">NIES-144</strain>
    </source>
</reference>
<protein>
    <recommendedName>
        <fullName evidence="5">GPN-loop GTPase 2</fullName>
    </recommendedName>
</protein>
<dbReference type="GO" id="GO:0003924">
    <property type="term" value="F:GTPase activity"/>
    <property type="evidence" value="ECO:0007669"/>
    <property type="project" value="TreeGrafter"/>
</dbReference>
<dbReference type="AlphaFoldDB" id="A0A699ZE32"/>
<dbReference type="PANTHER" id="PTHR21231:SF3">
    <property type="entry name" value="GPN-LOOP GTPASE 2"/>
    <property type="match status" value="1"/>
</dbReference>
<dbReference type="GO" id="GO:0005525">
    <property type="term" value="F:GTP binding"/>
    <property type="evidence" value="ECO:0007669"/>
    <property type="project" value="UniProtKB-KW"/>
</dbReference>
<name>A0A699ZE32_HAELA</name>
<evidence type="ECO:0000313" key="7">
    <source>
        <dbReference type="Proteomes" id="UP000485058"/>
    </source>
</evidence>
<dbReference type="PANTHER" id="PTHR21231">
    <property type="entry name" value="XPA-BINDING PROTEIN 1-RELATED"/>
    <property type="match status" value="1"/>
</dbReference>
<dbReference type="Pfam" id="PF03029">
    <property type="entry name" value="ATP_bind_1"/>
    <property type="match status" value="1"/>
</dbReference>
<comment type="subunit">
    <text evidence="5">Binds to RNA polymerase II (RNAPII).</text>
</comment>
<dbReference type="InterPro" id="IPR027417">
    <property type="entry name" value="P-loop_NTPase"/>
</dbReference>
<evidence type="ECO:0000256" key="5">
    <source>
        <dbReference type="RuleBase" id="RU365059"/>
    </source>
</evidence>
<gene>
    <name evidence="6" type="ORF">HaLaN_17176</name>
</gene>
<dbReference type="GO" id="GO:0005737">
    <property type="term" value="C:cytoplasm"/>
    <property type="evidence" value="ECO:0007669"/>
    <property type="project" value="TreeGrafter"/>
</dbReference>
<evidence type="ECO:0000256" key="4">
    <source>
        <dbReference type="ARBA" id="ARBA00023134"/>
    </source>
</evidence>
<comment type="caution">
    <text evidence="6">The sequence shown here is derived from an EMBL/GenBank/DDBJ whole genome shotgun (WGS) entry which is preliminary data.</text>
</comment>
<keyword evidence="7" id="KW-1185">Reference proteome</keyword>
<evidence type="ECO:0000313" key="6">
    <source>
        <dbReference type="EMBL" id="GFH20105.1"/>
    </source>
</evidence>
<dbReference type="EMBL" id="BLLF01001575">
    <property type="protein sequence ID" value="GFH20105.1"/>
    <property type="molecule type" value="Genomic_DNA"/>
</dbReference>
<organism evidence="6 7">
    <name type="scientific">Haematococcus lacustris</name>
    <name type="common">Green alga</name>
    <name type="synonym">Haematococcus pluvialis</name>
    <dbReference type="NCBI Taxonomy" id="44745"/>
    <lineage>
        <taxon>Eukaryota</taxon>
        <taxon>Viridiplantae</taxon>
        <taxon>Chlorophyta</taxon>
        <taxon>core chlorophytes</taxon>
        <taxon>Chlorophyceae</taxon>
        <taxon>CS clade</taxon>
        <taxon>Chlamydomonadales</taxon>
        <taxon>Haematococcaceae</taxon>
        <taxon>Haematococcus</taxon>
    </lineage>
</organism>
<evidence type="ECO:0000256" key="3">
    <source>
        <dbReference type="ARBA" id="ARBA00022801"/>
    </source>
</evidence>
<dbReference type="InterPro" id="IPR004130">
    <property type="entry name" value="Gpn"/>
</dbReference>
<accession>A0A699ZE32</accession>
<keyword evidence="3 5" id="KW-0378">Hydrolase</keyword>
<proteinExistence type="inferred from homology"/>
<feature type="non-terminal residue" evidence="6">
    <location>
        <position position="113"/>
    </location>
</feature>
<dbReference type="Proteomes" id="UP000485058">
    <property type="component" value="Unassembled WGS sequence"/>
</dbReference>
<comment type="similarity">
    <text evidence="1 5">Belongs to the GPN-loop GTPase family.</text>
</comment>
<feature type="non-terminal residue" evidence="6">
    <location>
        <position position="1"/>
    </location>
</feature>
<keyword evidence="4 5" id="KW-0342">GTP-binding</keyword>
<evidence type="ECO:0000256" key="2">
    <source>
        <dbReference type="ARBA" id="ARBA00022741"/>
    </source>
</evidence>
<keyword evidence="2 5" id="KW-0547">Nucleotide-binding</keyword>
<evidence type="ECO:0000256" key="1">
    <source>
        <dbReference type="ARBA" id="ARBA00005290"/>
    </source>
</evidence>
<comment type="function">
    <text evidence="5">Small GTPase required for proper localization of RNA polymerase II and III (RNAPII and RNAPIII). May act at an RNAP assembly step prior to nuclear import.</text>
</comment>